<dbReference type="PANTHER" id="PTHR30273:SF2">
    <property type="entry name" value="PROTEIN FECR"/>
    <property type="match status" value="1"/>
</dbReference>
<feature type="domain" description="FecR protein" evidence="2">
    <location>
        <begin position="180"/>
        <end position="276"/>
    </location>
</feature>
<dbReference type="Pfam" id="PF16344">
    <property type="entry name" value="FecR_C"/>
    <property type="match status" value="1"/>
</dbReference>
<evidence type="ECO:0000259" key="3">
    <source>
        <dbReference type="Pfam" id="PF16344"/>
    </source>
</evidence>
<keyword evidence="1" id="KW-0472">Membrane</keyword>
<dbReference type="Gene3D" id="3.55.50.30">
    <property type="match status" value="1"/>
</dbReference>
<dbReference type="GO" id="GO:0016989">
    <property type="term" value="F:sigma factor antagonist activity"/>
    <property type="evidence" value="ECO:0007669"/>
    <property type="project" value="TreeGrafter"/>
</dbReference>
<dbReference type="FunFam" id="2.60.120.1440:FF:000001">
    <property type="entry name" value="Putative anti-sigma factor"/>
    <property type="match status" value="1"/>
</dbReference>
<evidence type="ECO:0000256" key="1">
    <source>
        <dbReference type="SAM" id="Phobius"/>
    </source>
</evidence>
<protein>
    <submittedName>
        <fullName evidence="4">FecR family protein</fullName>
    </submittedName>
</protein>
<dbReference type="OrthoDB" id="646755at2"/>
<proteinExistence type="predicted"/>
<dbReference type="PANTHER" id="PTHR30273">
    <property type="entry name" value="PERIPLASMIC SIGNAL SENSOR AND SIGMA FACTOR ACTIVATOR FECR-RELATED"/>
    <property type="match status" value="1"/>
</dbReference>
<dbReference type="RefSeq" id="WP_089763501.1">
    <property type="nucleotide sequence ID" value="NZ_BKAT01000032.1"/>
</dbReference>
<dbReference type="EMBL" id="FNRL01000019">
    <property type="protein sequence ID" value="SEA85651.1"/>
    <property type="molecule type" value="Genomic_DNA"/>
</dbReference>
<keyword evidence="5" id="KW-1185">Reference proteome</keyword>
<dbReference type="AlphaFoldDB" id="A0A1H4EKS6"/>
<keyword evidence="1" id="KW-1133">Transmembrane helix</keyword>
<evidence type="ECO:0000259" key="2">
    <source>
        <dbReference type="Pfam" id="PF04773"/>
    </source>
</evidence>
<name>A0A1H4EKS6_9BACT</name>
<dbReference type="Proteomes" id="UP000199656">
    <property type="component" value="Unassembled WGS sequence"/>
</dbReference>
<dbReference type="InterPro" id="IPR006860">
    <property type="entry name" value="FecR"/>
</dbReference>
<sequence length="392" mass="42719">MDQSRIIYLVGRHLEKGLTAAEQAEFGQLLRDPESHDALLAAFDALAGDLDISVPPDASLLPILHTALASDRPPMQVASRRRWYWPAAAAAAVLAIVAGGYLWLSRPAETRLAHSRAEKHNILPGKEGAILTLADGSEVVLDSLGNGTIARQNGAQLVLANAQLSYQPAGTSAETVTYNTITTPRGRQFRVVLSDGTEVWLNAASSLRYPTVFGEGERQVEVKGEAYFEVAADTKRPFHVNVNKKADILVLGTHFNVNAYDNEKTIATTLMEGAVRVSATVSGKAAEVVLRPGQQARISAAADRITVKEHADVDNVIAWKNGLFNFEGADFADIMRQLERWYDIEVVYGKGIPDIEFEGQMTRDVPLNGLLTILSRSGIQFRLEGRKLIVQP</sequence>
<gene>
    <name evidence="4" type="ORF">SAMN05660909_03792</name>
</gene>
<keyword evidence="1" id="KW-0812">Transmembrane</keyword>
<reference evidence="5" key="1">
    <citation type="submission" date="2016-10" db="EMBL/GenBank/DDBJ databases">
        <authorList>
            <person name="Varghese N."/>
            <person name="Submissions S."/>
        </authorList>
    </citation>
    <scope>NUCLEOTIDE SEQUENCE [LARGE SCALE GENOMIC DNA]</scope>
    <source>
        <strain evidence="5">DSM 23920</strain>
    </source>
</reference>
<dbReference type="Pfam" id="PF04773">
    <property type="entry name" value="FecR"/>
    <property type="match status" value="1"/>
</dbReference>
<evidence type="ECO:0000313" key="4">
    <source>
        <dbReference type="EMBL" id="SEA85651.1"/>
    </source>
</evidence>
<dbReference type="Gene3D" id="2.60.120.1440">
    <property type="match status" value="1"/>
</dbReference>
<dbReference type="InterPro" id="IPR012373">
    <property type="entry name" value="Ferrdict_sens_TM"/>
</dbReference>
<feature type="transmembrane region" description="Helical" evidence="1">
    <location>
        <begin position="83"/>
        <end position="104"/>
    </location>
</feature>
<feature type="domain" description="Protein FecR C-terminal" evidence="3">
    <location>
        <begin position="324"/>
        <end position="390"/>
    </location>
</feature>
<accession>A0A1H4EKS6</accession>
<dbReference type="STRING" id="408074.SAMN05660909_03792"/>
<organism evidence="4 5">
    <name type="scientific">Chitinophaga terrae</name>
    <name type="common">ex Kim and Jung 2007</name>
    <dbReference type="NCBI Taxonomy" id="408074"/>
    <lineage>
        <taxon>Bacteria</taxon>
        <taxon>Pseudomonadati</taxon>
        <taxon>Bacteroidota</taxon>
        <taxon>Chitinophagia</taxon>
        <taxon>Chitinophagales</taxon>
        <taxon>Chitinophagaceae</taxon>
        <taxon>Chitinophaga</taxon>
    </lineage>
</organism>
<dbReference type="InterPro" id="IPR032508">
    <property type="entry name" value="FecR_C"/>
</dbReference>
<evidence type="ECO:0000313" key="5">
    <source>
        <dbReference type="Proteomes" id="UP000199656"/>
    </source>
</evidence>